<dbReference type="PROSITE" id="PS50002">
    <property type="entry name" value="SH3"/>
    <property type="match status" value="1"/>
</dbReference>
<name>A0ABR2L6P2_9EUKA</name>
<dbReference type="InterPro" id="IPR056372">
    <property type="entry name" value="TPR_DOCK"/>
</dbReference>
<feature type="domain" description="SH3" evidence="4">
    <location>
        <begin position="5"/>
        <end position="65"/>
    </location>
</feature>
<comment type="caution">
    <text evidence="6">The sequence shown here is derived from an EMBL/GenBank/DDBJ whole genome shotgun (WGS) entry which is preliminary data.</text>
</comment>
<gene>
    <name evidence="6" type="ORF">M9Y10_001194</name>
</gene>
<evidence type="ECO:0000313" key="7">
    <source>
        <dbReference type="Proteomes" id="UP001470230"/>
    </source>
</evidence>
<dbReference type="Pfam" id="PF20421">
    <property type="entry name" value="DHR-2_Lobe_C"/>
    <property type="match status" value="1"/>
</dbReference>
<dbReference type="Proteomes" id="UP001470230">
    <property type="component" value="Unassembled WGS sequence"/>
</dbReference>
<evidence type="ECO:0000256" key="1">
    <source>
        <dbReference type="ARBA" id="ARBA00022443"/>
    </source>
</evidence>
<dbReference type="SMART" id="SM00326">
    <property type="entry name" value="SH3"/>
    <property type="match status" value="1"/>
</dbReference>
<comment type="similarity">
    <text evidence="3">Belongs to the DOCK family.</text>
</comment>
<dbReference type="PANTHER" id="PTHR45653:SF10">
    <property type="entry name" value="MYOBLAST CITY, ISOFORM B"/>
    <property type="match status" value="1"/>
</dbReference>
<keyword evidence="1 2" id="KW-0728">SH3 domain</keyword>
<dbReference type="Pfam" id="PF23554">
    <property type="entry name" value="TPR_DOCK"/>
    <property type="match status" value="1"/>
</dbReference>
<keyword evidence="7" id="KW-1185">Reference proteome</keyword>
<sequence length="1591" mass="183689">MNWVIFKANAVANFPYDTDLSDHLKLIAGDKLEIMERCGLWIRARCTTTSCQGICPIDRVTIIDNRRMVNTFDLLVHEARCLFTYIFTKVINRNHYMPRPNECEIMDYVRKIQIMIPPSTPESRINISKSLDQLRSKLDLPLLARSKSGSIMNSHDITPQMFSIKSDIQRSDTLTGGNTSVYPPTLAIHLSLSFLYSKEVRICPRLYVVKSDNQSNLSFNYISAPADYILPANDSHEKLIKFHNITSSYFRELALVIRIFSSERYLEKVDKETNLTTSVWGSEYLGVAAVRFNQDKPLSYGNSLTFLLPFYECVDSSFIDVPYILLENKFPDRIQKVDELPQLSVKITPVETFGKAASGIGPDSILTMSLPVNLSPNFESNNLFIKICSLHQKTKFKRTRVILRVINTRSKRYINCFERTRLSSEFATVIQKGPSDLLIDECAQINMSLDEFDPLSCILVFEVAHMSRSRRTSHVVSYAIFKFVDAEGIMKESKLNQEYFNVSLIKSPQEEMNLEDYVNLPETPYDPHNSSRIQITLSFVSTRYTSDPIIHKVLHWDHYREILSSKDNNPLSLLTTVDIKTVMFFLSKLYLCLSRMMSSDQMLAGPALEAFISIIMMIDMYRIELFKHFFNHFVDTMFTRSAPQLASLYWSMLSYLVDSLIQEPQSKHSEISVKKSNDACRCMPYILSIISASLKLNKELKMSVNEEKFKSSIRTIFSRLGALMETDNTAFIISKSFAMRSFPDFCDIIATVFSSNESAQLILNFLNSMKKDPGIASAQSSKSTRQNRIRLYRGLVDTQYFMCEDNRRLVLPFFLNDIKELMRDNRDMADLIQIIVNIFFVMMSSSSSFSHALIVFKDFLIPLLNFSKAKEMLPTRWANQPFPTTQFIILILYFTDIQIVKQFIQSSRDPIDMFKTLLNTIHRVVELNPPPYIFFICASTFISIVQMATNFEKDFLNKEKKSSLNLQGLISIISSFYNDFYRILKNNLNETDRIYFQRTYFINLEPIAALLPRLLTFSPNDVSFNTSVLSPLFHLYMNQKDAASRNTILDAFFMITENDYKQNGNFNRSENAILAMDNFMQADTAADLDDMLSIVDIFDKTIPKFGVKSQDPVVSGFFKRMKDLARFMFTISSLTMEDELTTACINSLNSLTVTDLALYSHFTSQLFNINMNPEHNNICEAAETLVLCAKIFKWDDDNDITAGFNFPPQKRRVRKIEMMNKAIELFMKDDFYERALDILSELRDYYTDIEGDYEKLEEVAAKEAQCYDMICTKERTVLNRFYGIRFYGNRFNQYFRNKLYIYRRDGFYMATQIMQEMKDHFPQARVEPKAPTDEDKRDPNLFYIHVFNIKPRDVEGFDPFEDLSAIMTNSCLTVDTFYSETPVRIKRTDAKYNEMAEWYRHITMYKTERPLQGIARRSLVVEESKVIVMTPIECAIYDTNAKTMELMHSASSVWRAKRFNLPIPISASSSLNLLIQGIVNAAVNGGTKVFQDLFLEGPLKDEPGNQKFAGKLIRAFDDQLKAINFALKIHESIMTSTDQALHEVWVENFNSALKTMSRVIGEINLNEQPSFGKIPPVDFLEEEINEKKKKK</sequence>
<proteinExistence type="inferred from homology"/>
<dbReference type="InterPro" id="IPR036028">
    <property type="entry name" value="SH3-like_dom_sf"/>
</dbReference>
<evidence type="ECO:0008006" key="8">
    <source>
        <dbReference type="Google" id="ProtNLM"/>
    </source>
</evidence>
<reference evidence="6 7" key="1">
    <citation type="submission" date="2024-04" db="EMBL/GenBank/DDBJ databases">
        <title>Tritrichomonas musculus Genome.</title>
        <authorList>
            <person name="Alves-Ferreira E."/>
            <person name="Grigg M."/>
            <person name="Lorenzi H."/>
            <person name="Galac M."/>
        </authorList>
    </citation>
    <scope>NUCLEOTIDE SEQUENCE [LARGE SCALE GENOMIC DNA]</scope>
    <source>
        <strain evidence="6 7">EAF2021</strain>
    </source>
</reference>
<dbReference type="Gene3D" id="1.20.58.740">
    <property type="match status" value="1"/>
</dbReference>
<feature type="domain" description="DOCKER" evidence="5">
    <location>
        <begin position="1150"/>
        <end position="1565"/>
    </location>
</feature>
<dbReference type="InterPro" id="IPR046773">
    <property type="entry name" value="DOCKER_Lobe_C"/>
</dbReference>
<dbReference type="CDD" id="cd11684">
    <property type="entry name" value="DHR2_DOCK"/>
    <property type="match status" value="1"/>
</dbReference>
<dbReference type="InterPro" id="IPR043161">
    <property type="entry name" value="DOCK_C_lobe_A"/>
</dbReference>
<accession>A0ABR2L6P2</accession>
<dbReference type="EMBL" id="JAPFFF010000001">
    <property type="protein sequence ID" value="KAK8898902.1"/>
    <property type="molecule type" value="Genomic_DNA"/>
</dbReference>
<dbReference type="PROSITE" id="PS51651">
    <property type="entry name" value="DOCKER"/>
    <property type="match status" value="1"/>
</dbReference>
<dbReference type="InterPro" id="IPR027357">
    <property type="entry name" value="DOCKER_dom"/>
</dbReference>
<evidence type="ECO:0000313" key="6">
    <source>
        <dbReference type="EMBL" id="KAK8898902.1"/>
    </source>
</evidence>
<dbReference type="InterPro" id="IPR001452">
    <property type="entry name" value="SH3_domain"/>
</dbReference>
<evidence type="ECO:0000256" key="3">
    <source>
        <dbReference type="PROSITE-ProRule" id="PRU00984"/>
    </source>
</evidence>
<dbReference type="InterPro" id="IPR026791">
    <property type="entry name" value="DOCK"/>
</dbReference>
<dbReference type="SUPFAM" id="SSF50044">
    <property type="entry name" value="SH3-domain"/>
    <property type="match status" value="1"/>
</dbReference>
<dbReference type="InterPro" id="IPR043162">
    <property type="entry name" value="DOCK_C_lobe_C"/>
</dbReference>
<protein>
    <recommendedName>
        <fullName evidence="8">SH3 domain-containing protein</fullName>
    </recommendedName>
</protein>
<evidence type="ECO:0000259" key="5">
    <source>
        <dbReference type="PROSITE" id="PS51651"/>
    </source>
</evidence>
<organism evidence="6 7">
    <name type="scientific">Tritrichomonas musculus</name>
    <dbReference type="NCBI Taxonomy" id="1915356"/>
    <lineage>
        <taxon>Eukaryota</taxon>
        <taxon>Metamonada</taxon>
        <taxon>Parabasalia</taxon>
        <taxon>Tritrichomonadida</taxon>
        <taxon>Tritrichomonadidae</taxon>
        <taxon>Tritrichomonas</taxon>
    </lineage>
</organism>
<dbReference type="PANTHER" id="PTHR45653">
    <property type="entry name" value="DEDICATOR OF CYTOKINESIS"/>
    <property type="match status" value="1"/>
</dbReference>
<evidence type="ECO:0000256" key="2">
    <source>
        <dbReference type="PROSITE-ProRule" id="PRU00192"/>
    </source>
</evidence>
<evidence type="ECO:0000259" key="4">
    <source>
        <dbReference type="PROSITE" id="PS50002"/>
    </source>
</evidence>
<dbReference type="Gene3D" id="1.25.40.410">
    <property type="match status" value="1"/>
</dbReference>